<evidence type="ECO:0000256" key="4">
    <source>
        <dbReference type="HAMAP-Rule" id="MF_00163"/>
    </source>
</evidence>
<name>A0A4Z0PMK5_9BACT</name>
<gene>
    <name evidence="4" type="primary">def</name>
    <name evidence="5" type="ORF">E5J99_06760</name>
</gene>
<reference evidence="5 6" key="1">
    <citation type="submission" date="2019-04" db="EMBL/GenBank/DDBJ databases">
        <authorList>
            <person name="Feng G."/>
            <person name="Zhang J."/>
            <person name="Zhu H."/>
        </authorList>
    </citation>
    <scope>NUCLEOTIDE SEQUENCE [LARGE SCALE GENOMIC DNA]</scope>
    <source>
        <strain evidence="5 6">JCM 17223</strain>
    </source>
</reference>
<dbReference type="HAMAP" id="MF_00163">
    <property type="entry name" value="Pep_deformylase"/>
    <property type="match status" value="1"/>
</dbReference>
<sequence length="178" mass="20224">MPIREILQLGNPVLRQIATPVADPTSAETARIITDLADTVAHWRATTGYGRAIAAPQIGELQRIVLLRLPGHDIWPLINPSIIDRSPEKLVVWDACLSFLAIFMQVERHAWITVRYQDPAGHWHETRAGHEDDLAELLQHEIDHLDGVLSVDRVVDVKSICTREEFERRFRADSPYGR</sequence>
<dbReference type="CDD" id="cd00487">
    <property type="entry name" value="Pep_deformylase"/>
    <property type="match status" value="1"/>
</dbReference>
<keyword evidence="4" id="KW-0408">Iron</keyword>
<keyword evidence="2 4" id="KW-0479">Metal-binding</keyword>
<feature type="binding site" evidence="4">
    <location>
        <position position="144"/>
    </location>
    <ligand>
        <name>Fe cation</name>
        <dbReference type="ChEBI" id="CHEBI:24875"/>
    </ligand>
</feature>
<dbReference type="EC" id="3.5.1.88" evidence="4"/>
<dbReference type="InterPro" id="IPR023635">
    <property type="entry name" value="Peptide_deformylase"/>
</dbReference>
<comment type="function">
    <text evidence="4">Removes the formyl group from the N-terminal Met of newly synthesized proteins. Requires at least a dipeptide for an efficient rate of reaction. N-terminal L-methionine is a prerequisite for activity but the enzyme has broad specificity at other positions.</text>
</comment>
<proteinExistence type="inferred from homology"/>
<dbReference type="AlphaFoldDB" id="A0A4Z0PMK5"/>
<keyword evidence="3 4" id="KW-0378">Hydrolase</keyword>
<dbReference type="PANTHER" id="PTHR10458:SF22">
    <property type="entry name" value="PEPTIDE DEFORMYLASE"/>
    <property type="match status" value="1"/>
</dbReference>
<dbReference type="OrthoDB" id="9784988at2"/>
<evidence type="ECO:0000256" key="1">
    <source>
        <dbReference type="ARBA" id="ARBA00010759"/>
    </source>
</evidence>
<dbReference type="InterPro" id="IPR036821">
    <property type="entry name" value="Peptide_deformylase_sf"/>
</dbReference>
<comment type="cofactor">
    <cofactor evidence="4">
        <name>Fe(2+)</name>
        <dbReference type="ChEBI" id="CHEBI:29033"/>
    </cofactor>
    <text evidence="4">Binds 1 Fe(2+) ion.</text>
</comment>
<dbReference type="Proteomes" id="UP000297739">
    <property type="component" value="Unassembled WGS sequence"/>
</dbReference>
<accession>A0A4Z0PMK5</accession>
<dbReference type="GO" id="GO:0046872">
    <property type="term" value="F:metal ion binding"/>
    <property type="evidence" value="ECO:0007669"/>
    <property type="project" value="UniProtKB-KW"/>
</dbReference>
<feature type="binding site" evidence="4">
    <location>
        <position position="140"/>
    </location>
    <ligand>
        <name>Fe cation</name>
        <dbReference type="ChEBI" id="CHEBI:24875"/>
    </ligand>
</feature>
<comment type="catalytic activity">
    <reaction evidence="4">
        <text>N-terminal N-formyl-L-methionyl-[peptide] + H2O = N-terminal L-methionyl-[peptide] + formate</text>
        <dbReference type="Rhea" id="RHEA:24420"/>
        <dbReference type="Rhea" id="RHEA-COMP:10639"/>
        <dbReference type="Rhea" id="RHEA-COMP:10640"/>
        <dbReference type="ChEBI" id="CHEBI:15377"/>
        <dbReference type="ChEBI" id="CHEBI:15740"/>
        <dbReference type="ChEBI" id="CHEBI:49298"/>
        <dbReference type="ChEBI" id="CHEBI:64731"/>
        <dbReference type="EC" id="3.5.1.88"/>
    </reaction>
</comment>
<keyword evidence="4" id="KW-0648">Protein biosynthesis</keyword>
<dbReference type="PIRSF" id="PIRSF004749">
    <property type="entry name" value="Pep_def"/>
    <property type="match status" value="1"/>
</dbReference>
<evidence type="ECO:0000313" key="5">
    <source>
        <dbReference type="EMBL" id="TGE17548.1"/>
    </source>
</evidence>
<dbReference type="RefSeq" id="WP_135496965.1">
    <property type="nucleotide sequence ID" value="NZ_SRLD01000010.1"/>
</dbReference>
<protein>
    <recommendedName>
        <fullName evidence="4">Peptide deformylase</fullName>
        <shortName evidence="4">PDF</shortName>
        <ecNumber evidence="4">3.5.1.88</ecNumber>
    </recommendedName>
    <alternativeName>
        <fullName evidence="4">Polypeptide deformylase</fullName>
    </alternativeName>
</protein>
<comment type="similarity">
    <text evidence="1 4">Belongs to the polypeptide deformylase family.</text>
</comment>
<dbReference type="EMBL" id="SRLD01000010">
    <property type="protein sequence ID" value="TGE17548.1"/>
    <property type="molecule type" value="Genomic_DNA"/>
</dbReference>
<comment type="caution">
    <text evidence="5">The sequence shown here is derived from an EMBL/GenBank/DDBJ whole genome shotgun (WGS) entry which is preliminary data.</text>
</comment>
<dbReference type="GO" id="GO:0006412">
    <property type="term" value="P:translation"/>
    <property type="evidence" value="ECO:0007669"/>
    <property type="project" value="UniProtKB-UniRule"/>
</dbReference>
<evidence type="ECO:0000313" key="6">
    <source>
        <dbReference type="Proteomes" id="UP000297739"/>
    </source>
</evidence>
<dbReference type="Pfam" id="PF01327">
    <property type="entry name" value="Pep_deformylase"/>
    <property type="match status" value="1"/>
</dbReference>
<feature type="binding site" evidence="4">
    <location>
        <position position="96"/>
    </location>
    <ligand>
        <name>Fe cation</name>
        <dbReference type="ChEBI" id="CHEBI:24875"/>
    </ligand>
</feature>
<organism evidence="5 6">
    <name type="scientific">Hymenobacter elongatus</name>
    <dbReference type="NCBI Taxonomy" id="877208"/>
    <lineage>
        <taxon>Bacteria</taxon>
        <taxon>Pseudomonadati</taxon>
        <taxon>Bacteroidota</taxon>
        <taxon>Cytophagia</taxon>
        <taxon>Cytophagales</taxon>
        <taxon>Hymenobacteraceae</taxon>
        <taxon>Hymenobacter</taxon>
    </lineage>
</organism>
<dbReference type="Gene3D" id="3.90.45.10">
    <property type="entry name" value="Peptide deformylase"/>
    <property type="match status" value="1"/>
</dbReference>
<dbReference type="PANTHER" id="PTHR10458">
    <property type="entry name" value="PEPTIDE DEFORMYLASE"/>
    <property type="match status" value="1"/>
</dbReference>
<dbReference type="SUPFAM" id="SSF56420">
    <property type="entry name" value="Peptide deformylase"/>
    <property type="match status" value="1"/>
</dbReference>
<keyword evidence="6" id="KW-1185">Reference proteome</keyword>
<evidence type="ECO:0000256" key="2">
    <source>
        <dbReference type="ARBA" id="ARBA00022723"/>
    </source>
</evidence>
<evidence type="ECO:0000256" key="3">
    <source>
        <dbReference type="ARBA" id="ARBA00022801"/>
    </source>
</evidence>
<dbReference type="PRINTS" id="PR01576">
    <property type="entry name" value="PDEFORMYLASE"/>
</dbReference>
<feature type="active site" evidence="4">
    <location>
        <position position="141"/>
    </location>
</feature>
<dbReference type="GO" id="GO:0042586">
    <property type="term" value="F:peptide deformylase activity"/>
    <property type="evidence" value="ECO:0007669"/>
    <property type="project" value="UniProtKB-UniRule"/>
</dbReference>